<evidence type="ECO:0000256" key="2">
    <source>
        <dbReference type="RuleBase" id="RU364000"/>
    </source>
</evidence>
<dbReference type="InterPro" id="IPR011032">
    <property type="entry name" value="GroES-like_sf"/>
</dbReference>
<reference evidence="5" key="1">
    <citation type="journal article" date="2019" name="Int. J. Syst. Evol. Microbiol.">
        <title>The Global Catalogue of Microorganisms (GCM) 10K type strain sequencing project: providing services to taxonomists for standard genome sequencing and annotation.</title>
        <authorList>
            <consortium name="The Broad Institute Genomics Platform"/>
            <consortium name="The Broad Institute Genome Sequencing Center for Infectious Disease"/>
            <person name="Wu L."/>
            <person name="Ma J."/>
        </authorList>
    </citation>
    <scope>NUCLEOTIDE SEQUENCE [LARGE SCALE GENOMIC DNA]</scope>
    <source>
        <strain evidence="5">JCM 18063</strain>
    </source>
</reference>
<dbReference type="InterPro" id="IPR013154">
    <property type="entry name" value="ADH-like_N"/>
</dbReference>
<dbReference type="SUPFAM" id="SSF50129">
    <property type="entry name" value="GroES-like"/>
    <property type="match status" value="1"/>
</dbReference>
<sequence>MTDTTGARTSEPTLMRAIGFTRNRPVDDPDALVERDVPRPELGPHDLLVEVRAVSVNPVDVKQRAHADAHGFRVLGYDAAGVVVATGDAVTLFEIGDHVYYAGALNRPGSNSQVHAVDERIVGRKPASLDWADAAALPLTTLTAYEALFDKLHLTPSSAGTLLIVGAAGGVGSIMIQLAKVLLPGVRAIGTASRPETTDWVMSLGADAVVDHHGDIAAHVLEVAPDGVDWIFTAASAVPGAIEAYVRIAKPFGQIVAIDDPSHLDVVSLKTKALSWHWEFMFARSMHDAADLIEQHRILNRVAELIDEGRVRSTATEYLSPVDPEQLITAHRIVESGRSIGKVVVFDE</sequence>
<dbReference type="Pfam" id="PF13602">
    <property type="entry name" value="ADH_zinc_N_2"/>
    <property type="match status" value="1"/>
</dbReference>
<evidence type="ECO:0000313" key="5">
    <source>
        <dbReference type="Proteomes" id="UP001500956"/>
    </source>
</evidence>
<dbReference type="RefSeq" id="WP_345293427.1">
    <property type="nucleotide sequence ID" value="NZ_BAABID010000008.1"/>
</dbReference>
<dbReference type="Pfam" id="PF08240">
    <property type="entry name" value="ADH_N"/>
    <property type="match status" value="1"/>
</dbReference>
<dbReference type="InterPro" id="IPR020843">
    <property type="entry name" value="ER"/>
</dbReference>
<keyword evidence="1" id="KW-0521">NADP</keyword>
<evidence type="ECO:0000313" key="4">
    <source>
        <dbReference type="EMBL" id="GAA4727797.1"/>
    </source>
</evidence>
<dbReference type="SUPFAM" id="SSF51735">
    <property type="entry name" value="NAD(P)-binding Rossmann-fold domains"/>
    <property type="match status" value="1"/>
</dbReference>
<dbReference type="Proteomes" id="UP001500956">
    <property type="component" value="Unassembled WGS sequence"/>
</dbReference>
<dbReference type="NCBIfam" id="TIGR02817">
    <property type="entry name" value="adh_fam_1"/>
    <property type="match status" value="1"/>
</dbReference>
<organism evidence="4 5">
    <name type="scientific">Isoptericola chiayiensis</name>
    <dbReference type="NCBI Taxonomy" id="579446"/>
    <lineage>
        <taxon>Bacteria</taxon>
        <taxon>Bacillati</taxon>
        <taxon>Actinomycetota</taxon>
        <taxon>Actinomycetes</taxon>
        <taxon>Micrococcales</taxon>
        <taxon>Promicromonosporaceae</taxon>
        <taxon>Isoptericola</taxon>
    </lineage>
</organism>
<dbReference type="InterPro" id="IPR036291">
    <property type="entry name" value="NAD(P)-bd_dom_sf"/>
</dbReference>
<dbReference type="PANTHER" id="PTHR44154">
    <property type="entry name" value="QUINONE OXIDOREDUCTASE"/>
    <property type="match status" value="1"/>
</dbReference>
<dbReference type="EMBL" id="BAABID010000008">
    <property type="protein sequence ID" value="GAA4727797.1"/>
    <property type="molecule type" value="Genomic_DNA"/>
</dbReference>
<dbReference type="Gene3D" id="3.90.180.10">
    <property type="entry name" value="Medium-chain alcohol dehydrogenases, catalytic domain"/>
    <property type="match status" value="1"/>
</dbReference>
<proteinExistence type="inferred from homology"/>
<comment type="similarity">
    <text evidence="2">Belongs to the zinc-containing alcohol dehydrogenase family. Quinone oxidoreductase subfamily.</text>
</comment>
<evidence type="ECO:0000259" key="3">
    <source>
        <dbReference type="SMART" id="SM00829"/>
    </source>
</evidence>
<comment type="caution">
    <text evidence="4">The sequence shown here is derived from an EMBL/GenBank/DDBJ whole genome shotgun (WGS) entry which is preliminary data.</text>
</comment>
<keyword evidence="2" id="KW-0479">Metal-binding</keyword>
<keyword evidence="2" id="KW-0560">Oxidoreductase</keyword>
<feature type="domain" description="Enoyl reductase (ER)" evidence="3">
    <location>
        <begin position="27"/>
        <end position="345"/>
    </location>
</feature>
<dbReference type="Gene3D" id="3.40.50.720">
    <property type="entry name" value="NAD(P)-binding Rossmann-like Domain"/>
    <property type="match status" value="1"/>
</dbReference>
<dbReference type="PANTHER" id="PTHR44154:SF1">
    <property type="entry name" value="QUINONE OXIDOREDUCTASE"/>
    <property type="match status" value="1"/>
</dbReference>
<keyword evidence="2" id="KW-0862">Zinc</keyword>
<name>A0ABP8YEC8_9MICO</name>
<dbReference type="InterPro" id="IPR051603">
    <property type="entry name" value="Zinc-ADH_QOR/CCCR"/>
</dbReference>
<dbReference type="InterPro" id="IPR014182">
    <property type="entry name" value="ADH_Zn_typ-1"/>
</dbReference>
<dbReference type="CDD" id="cd08252">
    <property type="entry name" value="AL_MDR"/>
    <property type="match status" value="1"/>
</dbReference>
<accession>A0ABP8YEC8</accession>
<protein>
    <recommendedName>
        <fullName evidence="2">Zinc-type alcohol dehydrogenase-like protein</fullName>
    </recommendedName>
</protein>
<keyword evidence="5" id="KW-1185">Reference proteome</keyword>
<gene>
    <name evidence="4" type="ORF">GCM10023216_18730</name>
</gene>
<dbReference type="SMART" id="SM00829">
    <property type="entry name" value="PKS_ER"/>
    <property type="match status" value="1"/>
</dbReference>
<evidence type="ECO:0000256" key="1">
    <source>
        <dbReference type="ARBA" id="ARBA00022857"/>
    </source>
</evidence>